<organism evidence="2 3">
    <name type="scientific">Phytophthora fragariaefolia</name>
    <dbReference type="NCBI Taxonomy" id="1490495"/>
    <lineage>
        <taxon>Eukaryota</taxon>
        <taxon>Sar</taxon>
        <taxon>Stramenopiles</taxon>
        <taxon>Oomycota</taxon>
        <taxon>Peronosporomycetes</taxon>
        <taxon>Peronosporales</taxon>
        <taxon>Peronosporaceae</taxon>
        <taxon>Phytophthora</taxon>
    </lineage>
</organism>
<keyword evidence="3" id="KW-1185">Reference proteome</keyword>
<keyword evidence="1" id="KW-0812">Transmembrane</keyword>
<evidence type="ECO:0000256" key="1">
    <source>
        <dbReference type="SAM" id="Phobius"/>
    </source>
</evidence>
<protein>
    <submittedName>
        <fullName evidence="2">Unnamed protein product</fullName>
    </submittedName>
</protein>
<reference evidence="2" key="1">
    <citation type="submission" date="2023-04" db="EMBL/GenBank/DDBJ databases">
        <title>Phytophthora fragariaefolia NBRC 109709.</title>
        <authorList>
            <person name="Ichikawa N."/>
            <person name="Sato H."/>
            <person name="Tonouchi N."/>
        </authorList>
    </citation>
    <scope>NUCLEOTIDE SEQUENCE</scope>
    <source>
        <strain evidence="2">NBRC 109709</strain>
    </source>
</reference>
<comment type="caution">
    <text evidence="2">The sequence shown here is derived from an EMBL/GenBank/DDBJ whole genome shotgun (WGS) entry which is preliminary data.</text>
</comment>
<sequence length="217" mass="24103">MIATTLCNCHGLSKAHRDKLKVVRLDISGGGTRMVATKKAPGVRSIQILPQNPNMAEGNRESTASNNVSAAKLDTFFEAFGPIGILLLLSAGISVCWTVWLTILTIAPNDTANYLMDTAEFDDGHFWLIIDPEPEIMSVSAILLVALAVSYIHVILKMTALRNSSFRVRPEGPKKAEVFPIWVERLPYIGKNLLQAVSFWLELTGYYGVYRKFWVSF</sequence>
<feature type="transmembrane region" description="Helical" evidence="1">
    <location>
        <begin position="85"/>
        <end position="107"/>
    </location>
</feature>
<keyword evidence="1" id="KW-0472">Membrane</keyword>
<evidence type="ECO:0000313" key="2">
    <source>
        <dbReference type="EMBL" id="GMF14410.1"/>
    </source>
</evidence>
<dbReference type="AlphaFoldDB" id="A0A9W6WR33"/>
<dbReference type="EMBL" id="BSXT01000002">
    <property type="protein sequence ID" value="GMF14410.1"/>
    <property type="molecule type" value="Genomic_DNA"/>
</dbReference>
<accession>A0A9W6WR33</accession>
<keyword evidence="1" id="KW-1133">Transmembrane helix</keyword>
<gene>
    <name evidence="2" type="ORF">Pfra01_000003500</name>
</gene>
<feature type="transmembrane region" description="Helical" evidence="1">
    <location>
        <begin position="136"/>
        <end position="156"/>
    </location>
</feature>
<evidence type="ECO:0000313" key="3">
    <source>
        <dbReference type="Proteomes" id="UP001165121"/>
    </source>
</evidence>
<dbReference type="OrthoDB" id="125766at2759"/>
<proteinExistence type="predicted"/>
<name>A0A9W6WR33_9STRA</name>
<dbReference type="Proteomes" id="UP001165121">
    <property type="component" value="Unassembled WGS sequence"/>
</dbReference>